<feature type="compositionally biased region" description="Basic residues" evidence="1">
    <location>
        <begin position="73"/>
        <end position="91"/>
    </location>
</feature>
<keyword evidence="3" id="KW-1185">Reference proteome</keyword>
<comment type="caution">
    <text evidence="2">The sequence shown here is derived from an EMBL/GenBank/DDBJ whole genome shotgun (WGS) entry which is preliminary data.</text>
</comment>
<accession>A0A5N6BXZ0</accession>
<proteinExistence type="predicted"/>
<evidence type="ECO:0000256" key="1">
    <source>
        <dbReference type="SAM" id="MobiDB-lite"/>
    </source>
</evidence>
<reference evidence="2 3" key="1">
    <citation type="submission" date="2019-10" db="EMBL/GenBank/DDBJ databases">
        <title>Nonomuraea sp. nov., isolated from Phyllanthus amarus.</title>
        <authorList>
            <person name="Klykleung N."/>
            <person name="Tanasupawat S."/>
        </authorList>
    </citation>
    <scope>NUCLEOTIDE SEQUENCE [LARGE SCALE GENOMIC DNA]</scope>
    <source>
        <strain evidence="2 3">CR1-09</strain>
    </source>
</reference>
<sequence length="91" mass="10769">MINSAHVTSWAWFSGGGGDAHRRRHGLFKRGLHEGVQRRERVHRTRVGVLPRFARRAAGQRERGGAERDADRHRCRRTRRRGRRPERRRGR</sequence>
<dbReference type="EMBL" id="VDMA02000005">
    <property type="protein sequence ID" value="KAB8185327.1"/>
    <property type="molecule type" value="Genomic_DNA"/>
</dbReference>
<protein>
    <submittedName>
        <fullName evidence="2">Uncharacterized protein</fullName>
    </submittedName>
</protein>
<feature type="region of interest" description="Disordered" evidence="1">
    <location>
        <begin position="1"/>
        <end position="24"/>
    </location>
</feature>
<feature type="region of interest" description="Disordered" evidence="1">
    <location>
        <begin position="51"/>
        <end position="91"/>
    </location>
</feature>
<dbReference type="Proteomes" id="UP000313066">
    <property type="component" value="Unassembled WGS sequence"/>
</dbReference>
<evidence type="ECO:0000313" key="3">
    <source>
        <dbReference type="Proteomes" id="UP000313066"/>
    </source>
</evidence>
<name>A0A5N6BXZ0_9ACTN</name>
<organism evidence="2 3">
    <name type="scientific">Microbispora catharanthi</name>
    <dbReference type="NCBI Taxonomy" id="1712871"/>
    <lineage>
        <taxon>Bacteria</taxon>
        <taxon>Bacillati</taxon>
        <taxon>Actinomycetota</taxon>
        <taxon>Actinomycetes</taxon>
        <taxon>Streptosporangiales</taxon>
        <taxon>Streptosporangiaceae</taxon>
        <taxon>Microbispora</taxon>
    </lineage>
</organism>
<evidence type="ECO:0000313" key="2">
    <source>
        <dbReference type="EMBL" id="KAB8185327.1"/>
    </source>
</evidence>
<feature type="compositionally biased region" description="Basic and acidic residues" evidence="1">
    <location>
        <begin position="59"/>
        <end position="72"/>
    </location>
</feature>
<gene>
    <name evidence="2" type="ORF">FH610_011030</name>
</gene>
<dbReference type="AlphaFoldDB" id="A0A5N6BXZ0"/>